<dbReference type="AlphaFoldDB" id="S7PQ17"/>
<evidence type="ECO:0000313" key="2">
    <source>
        <dbReference type="EMBL" id="EPQ12923.1"/>
    </source>
</evidence>
<gene>
    <name evidence="2" type="ORF">D623_10012334</name>
</gene>
<reference evidence="2 3" key="1">
    <citation type="journal article" date="2013" name="Nat. Commun.">
        <title>Genome analysis reveals insights into physiology and longevity of the Brandt's bat Myotis brandtii.</title>
        <authorList>
            <person name="Seim I."/>
            <person name="Fang X."/>
            <person name="Xiong Z."/>
            <person name="Lobanov A.V."/>
            <person name="Huang Z."/>
            <person name="Ma S."/>
            <person name="Feng Y."/>
            <person name="Turanov A.A."/>
            <person name="Zhu Y."/>
            <person name="Lenz T.L."/>
            <person name="Gerashchenko M.V."/>
            <person name="Fan D."/>
            <person name="Hee Yim S."/>
            <person name="Yao X."/>
            <person name="Jordan D."/>
            <person name="Xiong Y."/>
            <person name="Ma Y."/>
            <person name="Lyapunov A.N."/>
            <person name="Chen G."/>
            <person name="Kulakova O.I."/>
            <person name="Sun Y."/>
            <person name="Lee S.G."/>
            <person name="Bronson R.T."/>
            <person name="Moskalev A.A."/>
            <person name="Sunyaev S.R."/>
            <person name="Zhang G."/>
            <person name="Krogh A."/>
            <person name="Wang J."/>
            <person name="Gladyshev V.N."/>
        </authorList>
    </citation>
    <scope>NUCLEOTIDE SEQUENCE [LARGE SCALE GENOMIC DNA]</scope>
</reference>
<name>S7PQ17_MYOBR</name>
<accession>S7PQ17</accession>
<dbReference type="EMBL" id="KE163643">
    <property type="protein sequence ID" value="EPQ12923.1"/>
    <property type="molecule type" value="Genomic_DNA"/>
</dbReference>
<dbReference type="Proteomes" id="UP000052978">
    <property type="component" value="Unassembled WGS sequence"/>
</dbReference>
<evidence type="ECO:0000313" key="3">
    <source>
        <dbReference type="Proteomes" id="UP000052978"/>
    </source>
</evidence>
<proteinExistence type="predicted"/>
<sequence length="100" mass="11644">MGRVLLTKPFRTKRKDLKFTFLGQEWEIIYEKRIISTVMGRENVAGQKKWAERQEECRVEMRHTPALETSSSQEARDEAPCWSRGNGRAAVQTKGCDRRS</sequence>
<protein>
    <submittedName>
        <fullName evidence="2">Uncharacterized protein</fullName>
    </submittedName>
</protein>
<organism evidence="2 3">
    <name type="scientific">Myotis brandtii</name>
    <name type="common">Brandt's bat</name>
    <dbReference type="NCBI Taxonomy" id="109478"/>
    <lineage>
        <taxon>Eukaryota</taxon>
        <taxon>Metazoa</taxon>
        <taxon>Chordata</taxon>
        <taxon>Craniata</taxon>
        <taxon>Vertebrata</taxon>
        <taxon>Euteleostomi</taxon>
        <taxon>Mammalia</taxon>
        <taxon>Eutheria</taxon>
        <taxon>Laurasiatheria</taxon>
        <taxon>Chiroptera</taxon>
        <taxon>Yangochiroptera</taxon>
        <taxon>Vespertilionidae</taxon>
        <taxon>Myotis</taxon>
    </lineage>
</organism>
<feature type="region of interest" description="Disordered" evidence="1">
    <location>
        <begin position="63"/>
        <end position="100"/>
    </location>
</feature>
<keyword evidence="3" id="KW-1185">Reference proteome</keyword>
<evidence type="ECO:0000256" key="1">
    <source>
        <dbReference type="SAM" id="MobiDB-lite"/>
    </source>
</evidence>